<accession>A0ABD3NGD1</accession>
<organism evidence="1 2">
    <name type="scientific">Cyclotella atomus</name>
    <dbReference type="NCBI Taxonomy" id="382360"/>
    <lineage>
        <taxon>Eukaryota</taxon>
        <taxon>Sar</taxon>
        <taxon>Stramenopiles</taxon>
        <taxon>Ochrophyta</taxon>
        <taxon>Bacillariophyta</taxon>
        <taxon>Coscinodiscophyceae</taxon>
        <taxon>Thalassiosirophycidae</taxon>
        <taxon>Stephanodiscales</taxon>
        <taxon>Stephanodiscaceae</taxon>
        <taxon>Cyclotella</taxon>
    </lineage>
</organism>
<reference evidence="1 2" key="1">
    <citation type="submission" date="2024-10" db="EMBL/GenBank/DDBJ databases">
        <title>Updated reference genomes for cyclostephanoid diatoms.</title>
        <authorList>
            <person name="Roberts W.R."/>
            <person name="Alverson A.J."/>
        </authorList>
    </citation>
    <scope>NUCLEOTIDE SEQUENCE [LARGE SCALE GENOMIC DNA]</scope>
    <source>
        <strain evidence="1 2">AJA010-31</strain>
    </source>
</reference>
<keyword evidence="2" id="KW-1185">Reference proteome</keyword>
<dbReference type="EMBL" id="JALLPJ020001275">
    <property type="protein sequence ID" value="KAL3772005.1"/>
    <property type="molecule type" value="Genomic_DNA"/>
</dbReference>
<gene>
    <name evidence="1" type="ORF">ACHAWO_008177</name>
</gene>
<name>A0ABD3NGD1_9STRA</name>
<sequence length="734" mass="82573">MAAREEVLAYILHTLSSTIISPLRLSNDGSVIVASFEHEDNEMSGCDWLKTASHFRLATASDSDVDKVMKSMVDESDITLHDKKIIWMAGLKLVHLIVNNIMVENMSDDALEPHILLRTLMDSYYHCDDDGDLENVDSSESDPSNASSSLAMFQLRSILATIAIEKSIKVTQYAIETSATTRWRRLRSMVDDVTSLFKKMLINQLDSALDCESTHALQHIIVIATNLFVKKTFPACRDLIEILLNHGTDAAFTTRVLQTSYCCYGVLTSLAVLLFVFGEVNSDALHMIIRCLSDPKTDFIFKLMLKQQAVRSSDIMRNETRFCLWDSIATHKCKRGSDLLEDILLYPCVRVTRNFYACMVDNSEKDDDDSDESSEDEQLDEYDSLGIAVIAFTLHQNAPIASAYNKEQSWTLMFPHVHIFLSGMHRMSSTMNDLSRDDLNETKVINAGLAMLDELMPNAAENVEQYSDSSSSTCDESSVACCTMILAATVESLLSTVIRLSIVEASIHNNPNTMPLKYSSRKVVAMAERLLDLYNPITRVRALASLAEKMRRAEQSKVLLPRVLDWIRPVIMSLMSVDDRIAGSKAHSISYNDTAIVIVAITDVISPLMRELEFAFDTSKPPLPTHLSDFMSMTESYTSLLSVFRSIRMWVKRVESGATNSINNNDNAFHQIVVWTSQNEAMLKGFEVLLSDLLEFWSRACSPTDAKVYVGENMEPPIGWHRLFLLLHSLREMN</sequence>
<proteinExistence type="predicted"/>
<comment type="caution">
    <text evidence="1">The sequence shown here is derived from an EMBL/GenBank/DDBJ whole genome shotgun (WGS) entry which is preliminary data.</text>
</comment>
<dbReference type="Proteomes" id="UP001530400">
    <property type="component" value="Unassembled WGS sequence"/>
</dbReference>
<evidence type="ECO:0000313" key="1">
    <source>
        <dbReference type="EMBL" id="KAL3772005.1"/>
    </source>
</evidence>
<evidence type="ECO:0000313" key="2">
    <source>
        <dbReference type="Proteomes" id="UP001530400"/>
    </source>
</evidence>
<dbReference type="AlphaFoldDB" id="A0ABD3NGD1"/>
<protein>
    <submittedName>
        <fullName evidence="1">Uncharacterized protein</fullName>
    </submittedName>
</protein>